<keyword evidence="4" id="KW-0408">Iron</keyword>
<keyword evidence="1" id="KW-0813">Transport</keyword>
<evidence type="ECO:0000256" key="2">
    <source>
        <dbReference type="ARBA" id="ARBA00022630"/>
    </source>
</evidence>
<dbReference type="Pfam" id="PF00175">
    <property type="entry name" value="NAD_binding_1"/>
    <property type="match status" value="1"/>
</dbReference>
<evidence type="ECO:0000259" key="6">
    <source>
        <dbReference type="PROSITE" id="PS51384"/>
    </source>
</evidence>
<proteinExistence type="predicted"/>
<keyword evidence="8" id="KW-1185">Reference proteome</keyword>
<evidence type="ECO:0000313" key="7">
    <source>
        <dbReference type="EMBL" id="AEH51212.1"/>
    </source>
</evidence>
<dbReference type="SUPFAM" id="SSF54292">
    <property type="entry name" value="2Fe-2S ferredoxin-like"/>
    <property type="match status" value="1"/>
</dbReference>
<dbReference type="PANTHER" id="PTHR43644:SF1">
    <property type="entry name" value="NAD(P)H-FLAVIN REDUCTASE"/>
    <property type="match status" value="1"/>
</dbReference>
<dbReference type="Pfam" id="PF00970">
    <property type="entry name" value="FAD_binding_6"/>
    <property type="match status" value="1"/>
</dbReference>
<evidence type="ECO:0000256" key="3">
    <source>
        <dbReference type="ARBA" id="ARBA00022827"/>
    </source>
</evidence>
<dbReference type="RefSeq" id="WP_013932431.1">
    <property type="nucleotide sequence ID" value="NC_015707.1"/>
</dbReference>
<evidence type="ECO:0000259" key="5">
    <source>
        <dbReference type="PROSITE" id="PS51085"/>
    </source>
</evidence>
<dbReference type="InterPro" id="IPR012675">
    <property type="entry name" value="Beta-grasp_dom_sf"/>
</dbReference>
<dbReference type="PRINTS" id="PR00371">
    <property type="entry name" value="FPNCR"/>
</dbReference>
<dbReference type="InterPro" id="IPR008333">
    <property type="entry name" value="Cbr1-like_FAD-bd_dom"/>
</dbReference>
<keyword evidence="2" id="KW-0285">Flavoprotein</keyword>
<dbReference type="GO" id="GO:0016491">
    <property type="term" value="F:oxidoreductase activity"/>
    <property type="evidence" value="ECO:0007669"/>
    <property type="project" value="InterPro"/>
</dbReference>
<dbReference type="SUPFAM" id="SSF52343">
    <property type="entry name" value="Ferredoxin reductase-like, C-terminal NADP-linked domain"/>
    <property type="match status" value="1"/>
</dbReference>
<dbReference type="PRINTS" id="PR00410">
    <property type="entry name" value="PHEHYDRXLASE"/>
</dbReference>
<dbReference type="eggNOG" id="COG2871">
    <property type="taxonomic scope" value="Bacteria"/>
</dbReference>
<dbReference type="InterPro" id="IPR017938">
    <property type="entry name" value="Riboflavin_synthase-like_b-brl"/>
</dbReference>
<dbReference type="EMBL" id="CP002351">
    <property type="protein sequence ID" value="AEH51212.1"/>
    <property type="molecule type" value="Genomic_DNA"/>
</dbReference>
<gene>
    <name evidence="7" type="ORF">Theth_1137</name>
</gene>
<dbReference type="Proteomes" id="UP000006804">
    <property type="component" value="Chromosome"/>
</dbReference>
<keyword evidence="3" id="KW-0274">FAD</keyword>
<dbReference type="HOGENOM" id="CLU_003827_7_2_0"/>
<evidence type="ECO:0000256" key="4">
    <source>
        <dbReference type="ARBA" id="ARBA00023004"/>
    </source>
</evidence>
<evidence type="ECO:0000256" key="1">
    <source>
        <dbReference type="ARBA" id="ARBA00022448"/>
    </source>
</evidence>
<dbReference type="Gene3D" id="2.40.30.10">
    <property type="entry name" value="Translation factors"/>
    <property type="match status" value="1"/>
</dbReference>
<dbReference type="InterPro" id="IPR017927">
    <property type="entry name" value="FAD-bd_FR_type"/>
</dbReference>
<dbReference type="InterPro" id="IPR039261">
    <property type="entry name" value="FNR_nucleotide-bd"/>
</dbReference>
<dbReference type="InterPro" id="IPR001041">
    <property type="entry name" value="2Fe-2S_ferredoxin-type"/>
</dbReference>
<accession>F7YTJ6</accession>
<evidence type="ECO:0000313" key="8">
    <source>
        <dbReference type="Proteomes" id="UP000006804"/>
    </source>
</evidence>
<dbReference type="InterPro" id="IPR036010">
    <property type="entry name" value="2Fe-2S_ferredoxin-like_sf"/>
</dbReference>
<dbReference type="PROSITE" id="PS51384">
    <property type="entry name" value="FAD_FR"/>
    <property type="match status" value="1"/>
</dbReference>
<dbReference type="SUPFAM" id="SSF63380">
    <property type="entry name" value="Riboflavin synthase domain-like"/>
    <property type="match status" value="1"/>
</dbReference>
<reference evidence="7 8" key="1">
    <citation type="submission" date="2010-11" db="EMBL/GenBank/DDBJ databases">
        <title>The complete genome of Thermotoga thermarum DSM 5069.</title>
        <authorList>
            <consortium name="US DOE Joint Genome Institute (JGI-PGF)"/>
            <person name="Lucas S."/>
            <person name="Copeland A."/>
            <person name="Lapidus A."/>
            <person name="Bruce D."/>
            <person name="Goodwin L."/>
            <person name="Pitluck S."/>
            <person name="Kyrpides N."/>
            <person name="Mavromatis K."/>
            <person name="Ivanova N."/>
            <person name="Zeytun A."/>
            <person name="Brettin T."/>
            <person name="Detter J.C."/>
            <person name="Tapia R."/>
            <person name="Han C."/>
            <person name="Land M."/>
            <person name="Hauser L."/>
            <person name="Markowitz V."/>
            <person name="Cheng J.-F."/>
            <person name="Hugenholtz P."/>
            <person name="Woyke T."/>
            <person name="Wu D."/>
            <person name="Spring S."/>
            <person name="Schroeder M."/>
            <person name="Brambilla E."/>
            <person name="Klenk H.-P."/>
            <person name="Eisen J.A."/>
        </authorList>
    </citation>
    <scope>NUCLEOTIDE SEQUENCE [LARGE SCALE GENOMIC DNA]</scope>
    <source>
        <strain evidence="7 8">DSM 5069</strain>
    </source>
</reference>
<dbReference type="PATRIC" id="fig|688269.3.peg.1169"/>
<dbReference type="PANTHER" id="PTHR43644">
    <property type="entry name" value="NA(+)-TRANSLOCATING NADH-QUINONE REDUCTASE SUBUNIT"/>
    <property type="match status" value="1"/>
</dbReference>
<dbReference type="Gene3D" id="3.40.50.80">
    <property type="entry name" value="Nucleotide-binding domain of ferredoxin-NADP reductase (FNR) module"/>
    <property type="match status" value="1"/>
</dbReference>
<feature type="domain" description="FAD-binding FR-type" evidence="6">
    <location>
        <begin position="127"/>
        <end position="233"/>
    </location>
</feature>
<dbReference type="CDD" id="cd00207">
    <property type="entry name" value="fer2"/>
    <property type="match status" value="1"/>
</dbReference>
<dbReference type="Gene3D" id="3.10.20.30">
    <property type="match status" value="1"/>
</dbReference>
<dbReference type="KEGG" id="tta:Theth_1137"/>
<dbReference type="OrthoDB" id="9796486at2"/>
<dbReference type="PROSITE" id="PS51085">
    <property type="entry name" value="2FE2S_FER_2"/>
    <property type="match status" value="1"/>
</dbReference>
<sequence precursor="true">MQILVAPIAVSLISAALAGLIVLIDSIVNNYGEVKITINGKKTISVKGGAPLLFTLSSAGIFLPSACGGRGSCGVCKVKVLTDIGPHLPTEIPYMTKEEIARNIRLSCQVKVRKNLEIEIPEELLFVKKFKAIVEKIINVTYDIKELTLKLIEPTEIEFKAGQYIQLKIPPYGNIKESVERAYSISSPPSLKNKIQLLIRLVPGGVATTYVHNYMKEGETVEFIGPFGEFYVRDTKAMMICVAGGSGMAPIRSILLDMYEKGINDREIWYFFGARSLRDLFYVEFFRELEQKWKVFHFIPALSNPLPEDKWEGEVGLITQVLDKYLKTVIRKDVEKEGYLCGSPGMINASIEVMTKNGIPVDKIYYDKFA</sequence>
<organism evidence="7 8">
    <name type="scientific">Pseudothermotoga thermarum DSM 5069</name>
    <dbReference type="NCBI Taxonomy" id="688269"/>
    <lineage>
        <taxon>Bacteria</taxon>
        <taxon>Thermotogati</taxon>
        <taxon>Thermotogota</taxon>
        <taxon>Thermotogae</taxon>
        <taxon>Thermotogales</taxon>
        <taxon>Thermotogaceae</taxon>
        <taxon>Pseudothermotoga</taxon>
    </lineage>
</organism>
<dbReference type="InterPro" id="IPR001709">
    <property type="entry name" value="Flavoprot_Pyr_Nucl_cyt_Rdtase"/>
</dbReference>
<dbReference type="AlphaFoldDB" id="F7YTJ6"/>
<name>F7YTJ6_9THEM</name>
<dbReference type="InterPro" id="IPR001433">
    <property type="entry name" value="OxRdtase_FAD/NAD-bd"/>
</dbReference>
<dbReference type="GO" id="GO:0051536">
    <property type="term" value="F:iron-sulfur cluster binding"/>
    <property type="evidence" value="ECO:0007669"/>
    <property type="project" value="InterPro"/>
</dbReference>
<feature type="domain" description="2Fe-2S ferredoxin-type" evidence="5">
    <location>
        <begin position="32"/>
        <end position="124"/>
    </location>
</feature>
<protein>
    <submittedName>
        <fullName evidence="7">Oxidoreductase FAD-binding domain protein</fullName>
    </submittedName>
</protein>
<dbReference type="STRING" id="688269.Theth_1137"/>
<dbReference type="Pfam" id="PF00111">
    <property type="entry name" value="Fer2"/>
    <property type="match status" value="1"/>
</dbReference>